<dbReference type="STRING" id="1045775.SAMN05216378_3912"/>
<keyword evidence="2" id="KW-0472">Membrane</keyword>
<dbReference type="OrthoDB" id="2660861at2"/>
<name>A0A1I2D2M8_9BACL</name>
<organism evidence="3 4">
    <name type="scientific">Paenibacillus catalpae</name>
    <dbReference type="NCBI Taxonomy" id="1045775"/>
    <lineage>
        <taxon>Bacteria</taxon>
        <taxon>Bacillati</taxon>
        <taxon>Bacillota</taxon>
        <taxon>Bacilli</taxon>
        <taxon>Bacillales</taxon>
        <taxon>Paenibacillaceae</taxon>
        <taxon>Paenibacillus</taxon>
    </lineage>
</organism>
<accession>A0A1I2D2M8</accession>
<keyword evidence="2" id="KW-1133">Transmembrane helix</keyword>
<proteinExistence type="predicted"/>
<protein>
    <recommendedName>
        <fullName evidence="5">HemX protein</fullName>
    </recommendedName>
</protein>
<dbReference type="RefSeq" id="WP_091188115.1">
    <property type="nucleotide sequence ID" value="NZ_FOMT01000004.1"/>
</dbReference>
<evidence type="ECO:0000313" key="3">
    <source>
        <dbReference type="EMBL" id="SFE74313.1"/>
    </source>
</evidence>
<feature type="coiled-coil region" evidence="1">
    <location>
        <begin position="81"/>
        <end position="136"/>
    </location>
</feature>
<keyword evidence="4" id="KW-1185">Reference proteome</keyword>
<keyword evidence="2" id="KW-0812">Transmembrane</keyword>
<feature type="transmembrane region" description="Helical" evidence="2">
    <location>
        <begin position="24"/>
        <end position="46"/>
    </location>
</feature>
<dbReference type="AlphaFoldDB" id="A0A1I2D2M8"/>
<keyword evidence="1" id="KW-0175">Coiled coil</keyword>
<dbReference type="EMBL" id="FOMT01000004">
    <property type="protein sequence ID" value="SFE74313.1"/>
    <property type="molecule type" value="Genomic_DNA"/>
</dbReference>
<sequence>MSNTALDTSASYESRPRKAAKQRAFVIFVCVWVILIAAGITGAKLYSEHVQQQIAADVERQTAGQIAEMQKQYEDRITKLETGYKDDLSQLESKVEALNELLTFTKDNADVKTDNSNKLYSQLNEVKKKLNELQKNLDVLK</sequence>
<gene>
    <name evidence="3" type="ORF">SAMN05216378_3912</name>
</gene>
<evidence type="ECO:0000313" key="4">
    <source>
        <dbReference type="Proteomes" id="UP000198855"/>
    </source>
</evidence>
<evidence type="ECO:0000256" key="1">
    <source>
        <dbReference type="SAM" id="Coils"/>
    </source>
</evidence>
<dbReference type="Proteomes" id="UP000198855">
    <property type="component" value="Unassembled WGS sequence"/>
</dbReference>
<evidence type="ECO:0008006" key="5">
    <source>
        <dbReference type="Google" id="ProtNLM"/>
    </source>
</evidence>
<evidence type="ECO:0000256" key="2">
    <source>
        <dbReference type="SAM" id="Phobius"/>
    </source>
</evidence>
<reference evidence="4" key="1">
    <citation type="submission" date="2016-10" db="EMBL/GenBank/DDBJ databases">
        <authorList>
            <person name="Varghese N."/>
            <person name="Submissions S."/>
        </authorList>
    </citation>
    <scope>NUCLEOTIDE SEQUENCE [LARGE SCALE GENOMIC DNA]</scope>
    <source>
        <strain evidence="4">CGMCC 1.10784</strain>
    </source>
</reference>